<feature type="compositionally biased region" description="Polar residues" evidence="3">
    <location>
        <begin position="718"/>
        <end position="735"/>
    </location>
</feature>
<dbReference type="AlphaFoldDB" id="A0A6B0S9R6"/>
<feature type="domain" description="Lipocalin/cytosolic fatty-acid binding" evidence="4">
    <location>
        <begin position="95"/>
        <end position="233"/>
    </location>
</feature>
<dbReference type="Pfam" id="PF00061">
    <property type="entry name" value="Lipocalin"/>
    <property type="match status" value="1"/>
</dbReference>
<dbReference type="Gene3D" id="2.40.128.20">
    <property type="match status" value="3"/>
</dbReference>
<keyword evidence="6" id="KW-1185">Reference proteome</keyword>
<dbReference type="InterPro" id="IPR002345">
    <property type="entry name" value="Lipocalin"/>
</dbReference>
<name>A0A6B0S9R6_9CETA</name>
<comment type="similarity">
    <text evidence="1">Belongs to the calycin superfamily. Lipocalin family.</text>
</comment>
<dbReference type="SUPFAM" id="SSF50814">
    <property type="entry name" value="Lipocalins"/>
    <property type="match status" value="2"/>
</dbReference>
<gene>
    <name evidence="5" type="ORF">E5288_WYG019736</name>
</gene>
<evidence type="ECO:0000313" key="5">
    <source>
        <dbReference type="EMBL" id="MXQ97467.1"/>
    </source>
</evidence>
<comment type="caution">
    <text evidence="5">The sequence shown here is derived from an EMBL/GenBank/DDBJ whole genome shotgun (WGS) entry which is preliminary data.</text>
</comment>
<dbReference type="GO" id="GO:0005615">
    <property type="term" value="C:extracellular space"/>
    <property type="evidence" value="ECO:0007669"/>
    <property type="project" value="TreeGrafter"/>
</dbReference>
<dbReference type="PANTHER" id="PTHR11430">
    <property type="entry name" value="LIPOCALIN"/>
    <property type="match status" value="1"/>
</dbReference>
<evidence type="ECO:0000256" key="1">
    <source>
        <dbReference type="ARBA" id="ARBA00006889"/>
    </source>
</evidence>
<dbReference type="EMBL" id="VBQZ03000191">
    <property type="protein sequence ID" value="MXQ97467.1"/>
    <property type="molecule type" value="Genomic_DNA"/>
</dbReference>
<accession>A0A6B0S9R6</accession>
<feature type="region of interest" description="Disordered" evidence="3">
    <location>
        <begin position="710"/>
        <end position="735"/>
    </location>
</feature>
<keyword evidence="2" id="KW-0813">Transport</keyword>
<sequence>MAYGLTICHPRVTVCGAEELTLGKMIRYKNCASGEDQHHVLRIERKMVIKGHRELCGRNAAVDRATGPPNLKFRNDFRNSGVQKFESEYRSLQISGDWRIHYVASSNTEKTSETGPLNVYLHNIQFNEEGDSVVFHNFLKADGVCIESSFTGRKIGNNVYTLDNAGANQIHFILVSDDGLIISIENVDEAGNRTRHIGLVGKEAEADDHDLERFKEEVRKLGIPEENIVDFTKVVKVNIEEESLAIFNELIDKKKIEEKNIINFIESGLSSLYPRDFNNLREMSFCPHQPANLKVSTTVRRVMDISDKWDTLGNYEKCTTGLSSLWTARDQNDFSENGELCTLLSLTEKTKEKGLFRDFCHKACEVVFDEQGTIDFSICNESNGNRETKPVTGKKNRMAFMLLTVSLSVSLNRVCFGGNLGTTSLDNTTPLNSTFTNNQTYEGTKEFKVTYASDTVLVPCVPEWMKMGRDTMSCHISCLRDRGVYVQRVKVNDTEEEALEIFNKLKSEKGIKDENVVNFFEIDDCPPCGRQGPKEGHFLKSMFGFLVATLKSTLLKYIYVLNENQEVIHITGAKQDDGTYVVDLVNGEWVEKHVRGTKKAGNTYTVELQFTTAVQTDISRVHYESVHHCHSLLKDNLKISSSIQVKVNDIEAETLKKFNELVKEKKIEDKNILKIIETDECPPCAKLRSSKQAEWKGACAPLSDLHREEVEDAMGQDRINQYSDSTSTSATELKD</sequence>
<dbReference type="InterPro" id="IPR012674">
    <property type="entry name" value="Calycin"/>
</dbReference>
<dbReference type="GO" id="GO:0036094">
    <property type="term" value="F:small molecule binding"/>
    <property type="evidence" value="ECO:0007669"/>
    <property type="project" value="InterPro"/>
</dbReference>
<dbReference type="GO" id="GO:0005549">
    <property type="term" value="F:odorant binding"/>
    <property type="evidence" value="ECO:0007669"/>
    <property type="project" value="TreeGrafter"/>
</dbReference>
<dbReference type="PANTHER" id="PTHR11430:SF65">
    <property type="entry name" value="ODORANT-BINDING PROTEIN 1A-RELATED"/>
    <property type="match status" value="1"/>
</dbReference>
<protein>
    <recommendedName>
        <fullName evidence="4">Lipocalin/cytosolic fatty-acid binding domain-containing protein</fullName>
    </recommendedName>
</protein>
<evidence type="ECO:0000256" key="3">
    <source>
        <dbReference type="SAM" id="MobiDB-lite"/>
    </source>
</evidence>
<reference evidence="5" key="1">
    <citation type="submission" date="2019-10" db="EMBL/GenBank/DDBJ databases">
        <title>The sequence and de novo assembly of the wild yak genome.</title>
        <authorList>
            <person name="Liu Y."/>
        </authorList>
    </citation>
    <scope>NUCLEOTIDE SEQUENCE [LARGE SCALE GENOMIC DNA]</scope>
    <source>
        <strain evidence="5">WY2019</strain>
    </source>
</reference>
<dbReference type="InterPro" id="IPR000566">
    <property type="entry name" value="Lipocln_cytosolic_FA-bd_dom"/>
</dbReference>
<evidence type="ECO:0000256" key="2">
    <source>
        <dbReference type="ARBA" id="ARBA00022448"/>
    </source>
</evidence>
<proteinExistence type="inferred from homology"/>
<evidence type="ECO:0000313" key="6">
    <source>
        <dbReference type="Proteomes" id="UP000322234"/>
    </source>
</evidence>
<dbReference type="Proteomes" id="UP000322234">
    <property type="component" value="Unassembled WGS sequence"/>
</dbReference>
<evidence type="ECO:0000259" key="4">
    <source>
        <dbReference type="Pfam" id="PF00061"/>
    </source>
</evidence>
<organism evidence="5 6">
    <name type="scientific">Bos mutus</name>
    <name type="common">wild yak</name>
    <dbReference type="NCBI Taxonomy" id="72004"/>
    <lineage>
        <taxon>Eukaryota</taxon>
        <taxon>Metazoa</taxon>
        <taxon>Chordata</taxon>
        <taxon>Craniata</taxon>
        <taxon>Vertebrata</taxon>
        <taxon>Euteleostomi</taxon>
        <taxon>Mammalia</taxon>
        <taxon>Eutheria</taxon>
        <taxon>Laurasiatheria</taxon>
        <taxon>Artiodactyla</taxon>
        <taxon>Ruminantia</taxon>
        <taxon>Pecora</taxon>
        <taxon>Bovidae</taxon>
        <taxon>Bovinae</taxon>
        <taxon>Bos</taxon>
    </lineage>
</organism>